<evidence type="ECO:0000313" key="4">
    <source>
        <dbReference type="EMBL" id="THH08852.1"/>
    </source>
</evidence>
<feature type="compositionally biased region" description="Acidic residues" evidence="2">
    <location>
        <begin position="528"/>
        <end position="544"/>
    </location>
</feature>
<feature type="region of interest" description="Disordered" evidence="2">
    <location>
        <begin position="514"/>
        <end position="666"/>
    </location>
</feature>
<gene>
    <name evidence="4" type="ORF">EW145_g2414</name>
</gene>
<dbReference type="SUPFAM" id="SSF56112">
    <property type="entry name" value="Protein kinase-like (PK-like)"/>
    <property type="match status" value="1"/>
</dbReference>
<dbReference type="InterPro" id="IPR011009">
    <property type="entry name" value="Kinase-like_dom_sf"/>
</dbReference>
<feature type="DNA-binding region" description="HMG box" evidence="1">
    <location>
        <begin position="920"/>
        <end position="988"/>
    </location>
</feature>
<evidence type="ECO:0000256" key="1">
    <source>
        <dbReference type="PROSITE-ProRule" id="PRU00267"/>
    </source>
</evidence>
<keyword evidence="1" id="KW-0238">DNA-binding</keyword>
<dbReference type="SMART" id="SM00398">
    <property type="entry name" value="HMG"/>
    <property type="match status" value="1"/>
</dbReference>
<dbReference type="Pfam" id="PF00505">
    <property type="entry name" value="HMG_box"/>
    <property type="match status" value="1"/>
</dbReference>
<dbReference type="PANTHER" id="PTHR38248">
    <property type="entry name" value="FUNK1 6"/>
    <property type="match status" value="1"/>
</dbReference>
<keyword evidence="1" id="KW-0539">Nucleus</keyword>
<dbReference type="PROSITE" id="PS50118">
    <property type="entry name" value="HMG_BOX_2"/>
    <property type="match status" value="1"/>
</dbReference>
<feature type="compositionally biased region" description="Acidic residues" evidence="2">
    <location>
        <begin position="1075"/>
        <end position="1085"/>
    </location>
</feature>
<reference evidence="4 5" key="1">
    <citation type="submission" date="2019-02" db="EMBL/GenBank/DDBJ databases">
        <title>Genome sequencing of the rare red list fungi Phellinidium pouzarii.</title>
        <authorList>
            <person name="Buettner E."/>
            <person name="Kellner H."/>
        </authorList>
    </citation>
    <scope>NUCLEOTIDE SEQUENCE [LARGE SCALE GENOMIC DNA]</scope>
    <source>
        <strain evidence="4 5">DSM 108285</strain>
    </source>
</reference>
<dbReference type="AlphaFoldDB" id="A0A4S4LAX0"/>
<feature type="compositionally biased region" description="Low complexity" evidence="2">
    <location>
        <begin position="1021"/>
        <end position="1046"/>
    </location>
</feature>
<dbReference type="GO" id="GO:0005634">
    <property type="term" value="C:nucleus"/>
    <property type="evidence" value="ECO:0007669"/>
    <property type="project" value="UniProtKB-UniRule"/>
</dbReference>
<accession>A0A4S4LAX0</accession>
<dbReference type="OrthoDB" id="3260094at2759"/>
<feature type="region of interest" description="Disordered" evidence="2">
    <location>
        <begin position="818"/>
        <end position="843"/>
    </location>
</feature>
<feature type="region of interest" description="Disordered" evidence="2">
    <location>
        <begin position="1"/>
        <end position="34"/>
    </location>
</feature>
<evidence type="ECO:0000259" key="3">
    <source>
        <dbReference type="PROSITE" id="PS50118"/>
    </source>
</evidence>
<dbReference type="EMBL" id="SGPK01000084">
    <property type="protein sequence ID" value="THH08852.1"/>
    <property type="molecule type" value="Genomic_DNA"/>
</dbReference>
<dbReference type="Gene3D" id="1.10.510.10">
    <property type="entry name" value="Transferase(Phosphotransferase) domain 1"/>
    <property type="match status" value="1"/>
</dbReference>
<dbReference type="PANTHER" id="PTHR38248:SF2">
    <property type="entry name" value="FUNK1 11"/>
    <property type="match status" value="1"/>
</dbReference>
<dbReference type="SUPFAM" id="SSF47095">
    <property type="entry name" value="HMG-box"/>
    <property type="match status" value="1"/>
</dbReference>
<dbReference type="GO" id="GO:0003677">
    <property type="term" value="F:DNA binding"/>
    <property type="evidence" value="ECO:0007669"/>
    <property type="project" value="UniProtKB-UniRule"/>
</dbReference>
<name>A0A4S4LAX0_9AGAM</name>
<dbReference type="InterPro" id="IPR040976">
    <property type="entry name" value="Pkinase_fungal"/>
</dbReference>
<protein>
    <recommendedName>
        <fullName evidence="3">HMG box domain-containing protein</fullName>
    </recommendedName>
</protein>
<feature type="compositionally biased region" description="Basic and acidic residues" evidence="2">
    <location>
        <begin position="514"/>
        <end position="524"/>
    </location>
</feature>
<proteinExistence type="predicted"/>
<feature type="domain" description="HMG box" evidence="3">
    <location>
        <begin position="920"/>
        <end position="988"/>
    </location>
</feature>
<feature type="compositionally biased region" description="Basic and acidic residues" evidence="2">
    <location>
        <begin position="545"/>
        <end position="563"/>
    </location>
</feature>
<dbReference type="Proteomes" id="UP000308199">
    <property type="component" value="Unassembled WGS sequence"/>
</dbReference>
<dbReference type="Pfam" id="PF17667">
    <property type="entry name" value="Pkinase_fungal"/>
    <property type="match status" value="1"/>
</dbReference>
<feature type="compositionally biased region" description="Polar residues" evidence="2">
    <location>
        <begin position="577"/>
        <end position="586"/>
    </location>
</feature>
<sequence>MSTQPFTTTHPPRPTSAKSHDWFRKPKTPPRPKTLPALVQFNDTPSKKGSMQKSTCRTSELAVKRQAILEDLGLAIPEVDLDYYLKYILPPLPAGFNLDSIVESLKNDGQIINGTWKHFQKEPKSMKGKENNKEKVFDHLRVIFDSIVKAANKTPHDHTQTVALYTDPYMTPTSERESTTKPDGYMMLKESENSGEATRSWYDFAVTLEAKKSVGDKDRDNDLKHLIRVFLSFAFASKIDLGWDPTVSVSIENGIRVYHFTVCDEVFDAVEVMSDLGADAIIGRASRVFKVKRKDGSFAILKDVWKYGEKGRKIVKRHLMTPITFGLVEVDGQTDHTTNVIMRGEDPSFTNTFRLVTATHRSCDAQQAAGYAKVSDRMVYHATRAPQENARKYIHQRHHYRIVFKEVAETLYSVKALSDVFTVLKDISAALKYIHGAGWVHRDISAGNTYLYHKRGILGDLEYAKKMGVNAKHEVRTGTLDFMAVEVSMREYVFKPADPVEIFLQEMKEANEMARSFEDKRPSSENESTSDEEAIEDSGPDEMETIEKIPDGEPKKSTKEIREPLSANEKPVIADQKQGTASNEFTASKGVSVDSRERQDSENTSERQILDNTSKRQGSDSIDKSQDSDSTIEKQELNNMNESQTEVVDNAAEAQSEKLVARRNPQKRRSPGIWYNPLHDMESIWWIAVWELFLHEDLSEKNTRTEMERILQADKANLLFPQLLNTTDRFLFFVNEENFERTIEYLPESFKKVVGILDELRRFLRTRYTQAEIKAPKIIDKDAFINVHDFFVAEWKDGEKDATEIEIVEFERLTEKSMKTQGSQNKRKAEDERPSPLITDTSKRQRDARFRSLVFPLFTAFLSVYYALYTMPSTHADRNTLNRKTGRLSLGESVFQSGISTSEDSLRTRAAVVSSTSPKKKKPSNAFMLFRSHMIANGMLPKEITRQNDVSRWAGSVWHKQDDETRRRFFRLAEEEKARWMMDDGSDSDITNDRSLVDGPSSRKPVVQMPTPPSSPHSMQDTSVSPSLSVGSPDSSSSNDSPSFYSQINTQLHKASEHSSVELADDIPPRSLDPFDPETEIIDDMPESNDYSYAFEWSATDPTSSISLKYYA</sequence>
<feature type="compositionally biased region" description="Basic and acidic residues" evidence="2">
    <location>
        <begin position="594"/>
        <end position="636"/>
    </location>
</feature>
<organism evidence="4 5">
    <name type="scientific">Phellinidium pouzarii</name>
    <dbReference type="NCBI Taxonomy" id="167371"/>
    <lineage>
        <taxon>Eukaryota</taxon>
        <taxon>Fungi</taxon>
        <taxon>Dikarya</taxon>
        <taxon>Basidiomycota</taxon>
        <taxon>Agaricomycotina</taxon>
        <taxon>Agaricomycetes</taxon>
        <taxon>Hymenochaetales</taxon>
        <taxon>Hymenochaetaceae</taxon>
        <taxon>Phellinidium</taxon>
    </lineage>
</organism>
<dbReference type="InterPro" id="IPR009071">
    <property type="entry name" value="HMG_box_dom"/>
</dbReference>
<keyword evidence="5" id="KW-1185">Reference proteome</keyword>
<evidence type="ECO:0000313" key="5">
    <source>
        <dbReference type="Proteomes" id="UP000308199"/>
    </source>
</evidence>
<dbReference type="InterPro" id="IPR036910">
    <property type="entry name" value="HMG_box_dom_sf"/>
</dbReference>
<feature type="compositionally biased region" description="Polar residues" evidence="2">
    <location>
        <begin position="637"/>
        <end position="647"/>
    </location>
</feature>
<feature type="region of interest" description="Disordered" evidence="2">
    <location>
        <begin position="983"/>
        <end position="1085"/>
    </location>
</feature>
<feature type="compositionally biased region" description="Polar residues" evidence="2">
    <location>
        <begin position="1"/>
        <end position="10"/>
    </location>
</feature>
<evidence type="ECO:0000256" key="2">
    <source>
        <dbReference type="SAM" id="MobiDB-lite"/>
    </source>
</evidence>
<dbReference type="Gene3D" id="1.10.30.10">
    <property type="entry name" value="High mobility group box domain"/>
    <property type="match status" value="1"/>
</dbReference>
<comment type="caution">
    <text evidence="4">The sequence shown here is derived from an EMBL/GenBank/DDBJ whole genome shotgun (WGS) entry which is preliminary data.</text>
</comment>